<dbReference type="OrthoDB" id="407146at2759"/>
<evidence type="ECO:0000256" key="1">
    <source>
        <dbReference type="ARBA" id="ARBA00006641"/>
    </source>
</evidence>
<dbReference type="Pfam" id="PF01470">
    <property type="entry name" value="Peptidase_C15"/>
    <property type="match status" value="1"/>
</dbReference>
<evidence type="ECO:0000313" key="6">
    <source>
        <dbReference type="Proteomes" id="UP000242474"/>
    </source>
</evidence>
<organism evidence="5 6">
    <name type="scientific">Coemansia reversa (strain ATCC 12441 / NRRL 1564)</name>
    <dbReference type="NCBI Taxonomy" id="763665"/>
    <lineage>
        <taxon>Eukaryota</taxon>
        <taxon>Fungi</taxon>
        <taxon>Fungi incertae sedis</taxon>
        <taxon>Zoopagomycota</taxon>
        <taxon>Kickxellomycotina</taxon>
        <taxon>Kickxellomycetes</taxon>
        <taxon>Kickxellales</taxon>
        <taxon>Kickxellaceae</taxon>
        <taxon>Coemansia</taxon>
    </lineage>
</organism>
<keyword evidence="4" id="KW-0788">Thiol protease</keyword>
<dbReference type="InterPro" id="IPR036440">
    <property type="entry name" value="Peptidase_C15-like_sf"/>
</dbReference>
<accession>A0A2G5B399</accession>
<reference evidence="5 6" key="1">
    <citation type="journal article" date="2015" name="Genome Biol. Evol.">
        <title>Phylogenomic analyses indicate that early fungi evolved digesting cell walls of algal ancestors of land plants.</title>
        <authorList>
            <person name="Chang Y."/>
            <person name="Wang S."/>
            <person name="Sekimoto S."/>
            <person name="Aerts A.L."/>
            <person name="Choi C."/>
            <person name="Clum A."/>
            <person name="LaButti K.M."/>
            <person name="Lindquist E.A."/>
            <person name="Yee Ngan C."/>
            <person name="Ohm R.A."/>
            <person name="Salamov A.A."/>
            <person name="Grigoriev I.V."/>
            <person name="Spatafora J.W."/>
            <person name="Berbee M.L."/>
        </authorList>
    </citation>
    <scope>NUCLEOTIDE SEQUENCE [LARGE SCALE GENOMIC DNA]</scope>
    <source>
        <strain evidence="5 6">NRRL 1564</strain>
    </source>
</reference>
<keyword evidence="6" id="KW-1185">Reference proteome</keyword>
<gene>
    <name evidence="5" type="ORF">COEREDRAFT_83480</name>
</gene>
<evidence type="ECO:0000313" key="5">
    <source>
        <dbReference type="EMBL" id="PIA13461.1"/>
    </source>
</evidence>
<dbReference type="SUPFAM" id="SSF53182">
    <property type="entry name" value="Pyrrolidone carboxyl peptidase (pyroglutamate aminopeptidase)"/>
    <property type="match status" value="1"/>
</dbReference>
<dbReference type="Gene3D" id="3.40.630.20">
    <property type="entry name" value="Peptidase C15, pyroglutamyl peptidase I-like"/>
    <property type="match status" value="1"/>
</dbReference>
<evidence type="ECO:0000256" key="2">
    <source>
        <dbReference type="ARBA" id="ARBA00022670"/>
    </source>
</evidence>
<evidence type="ECO:0000256" key="3">
    <source>
        <dbReference type="ARBA" id="ARBA00022801"/>
    </source>
</evidence>
<proteinExistence type="inferred from homology"/>
<comment type="similarity">
    <text evidence="1">Belongs to the peptidase C15 family.</text>
</comment>
<dbReference type="InterPro" id="IPR016125">
    <property type="entry name" value="Peptidase_C15-like"/>
</dbReference>
<dbReference type="PANTHER" id="PTHR23402">
    <property type="entry name" value="PROTEASE FAMILY C15 PYROGLUTAMYL-PEPTIDASE I-RELATED"/>
    <property type="match status" value="1"/>
</dbReference>
<dbReference type="STRING" id="763665.A0A2G5B399"/>
<keyword evidence="2" id="KW-0645">Protease</keyword>
<dbReference type="Proteomes" id="UP000242474">
    <property type="component" value="Unassembled WGS sequence"/>
</dbReference>
<dbReference type="GO" id="GO:0008234">
    <property type="term" value="F:cysteine-type peptidase activity"/>
    <property type="evidence" value="ECO:0007669"/>
    <property type="project" value="UniProtKB-KW"/>
</dbReference>
<dbReference type="EMBL" id="KZ303537">
    <property type="protein sequence ID" value="PIA13461.1"/>
    <property type="molecule type" value="Genomic_DNA"/>
</dbReference>
<dbReference type="PANTHER" id="PTHR23402:SF1">
    <property type="entry name" value="PYROGLUTAMYL-PEPTIDASE I"/>
    <property type="match status" value="1"/>
</dbReference>
<protein>
    <submittedName>
        <fullName evidence="5">Peptidase C15, pyroglutamyl peptidase I-like protein</fullName>
    </submittedName>
</protein>
<evidence type="ECO:0000256" key="4">
    <source>
        <dbReference type="ARBA" id="ARBA00022807"/>
    </source>
</evidence>
<sequence length="211" mass="23422">MITKAIKHALLTGFEPFGEPRPNKNRSWEAIKQLENTTIESSDATIICHCYELPVSYDDISEQVPRLHQSQEFSIVVHCGAGTSGVVRLEKQARKSGYSRSGNKGQTDIPVNGCVPGYRTPDVLTTVVNAEAVQDALADRGWDKVCVSSDAGQYLCEYTYYTSLAEGKETYPGRGLPEPNTLFVHVPPQESDPYDDRQLGEMLREVIQRLA</sequence>
<dbReference type="GO" id="GO:0006508">
    <property type="term" value="P:proteolysis"/>
    <property type="evidence" value="ECO:0007669"/>
    <property type="project" value="UniProtKB-KW"/>
</dbReference>
<dbReference type="AlphaFoldDB" id="A0A2G5B399"/>
<keyword evidence="3" id="KW-0378">Hydrolase</keyword>
<name>A0A2G5B399_COERN</name>